<keyword evidence="2" id="KW-1185">Reference proteome</keyword>
<protein>
    <submittedName>
        <fullName evidence="1">Uncharacterized protein</fullName>
    </submittedName>
</protein>
<sequence>MIQQSYFTPKFAAEAQVQAAARTPVALMREALNYFRQGWQANLINAKVVGQSGSYIG</sequence>
<dbReference type="RefSeq" id="WP_316656299.1">
    <property type="nucleotide sequence ID" value="NZ_CATYWO010000001.1"/>
</dbReference>
<dbReference type="Proteomes" id="UP001189616">
    <property type="component" value="Unassembled WGS sequence"/>
</dbReference>
<proteinExistence type="predicted"/>
<comment type="caution">
    <text evidence="1">The sequence shown here is derived from an EMBL/GenBank/DDBJ whole genome shotgun (WGS) entry which is preliminary data.</text>
</comment>
<dbReference type="EMBL" id="CATYWO010000001">
    <property type="protein sequence ID" value="CAJ0782204.1"/>
    <property type="molecule type" value="Genomic_DNA"/>
</dbReference>
<reference evidence="1 2" key="1">
    <citation type="submission" date="2023-07" db="EMBL/GenBank/DDBJ databases">
        <authorList>
            <person name="Peeters C."/>
        </authorList>
    </citation>
    <scope>NUCLEOTIDE SEQUENCE [LARGE SCALE GENOMIC DNA]</scope>
    <source>
        <strain evidence="1 2">LMG 7141</strain>
    </source>
</reference>
<gene>
    <name evidence="1" type="ORF">LMG7141_01248</name>
</gene>
<accession>A0ABM9J4D7</accession>
<organism evidence="1 2">
    <name type="scientific">Ralstonia condita</name>
    <dbReference type="NCBI Taxonomy" id="3058600"/>
    <lineage>
        <taxon>Bacteria</taxon>
        <taxon>Pseudomonadati</taxon>
        <taxon>Pseudomonadota</taxon>
        <taxon>Betaproteobacteria</taxon>
        <taxon>Burkholderiales</taxon>
        <taxon>Burkholderiaceae</taxon>
        <taxon>Ralstonia</taxon>
    </lineage>
</organism>
<evidence type="ECO:0000313" key="2">
    <source>
        <dbReference type="Proteomes" id="UP001189616"/>
    </source>
</evidence>
<evidence type="ECO:0000313" key="1">
    <source>
        <dbReference type="EMBL" id="CAJ0782204.1"/>
    </source>
</evidence>
<name>A0ABM9J4D7_9RALS</name>